<comment type="caution">
    <text evidence="5">The sequence shown here is derived from an EMBL/GenBank/DDBJ whole genome shotgun (WGS) entry which is preliminary data.</text>
</comment>
<gene>
    <name evidence="5" type="ORF">ANANG_G00074230</name>
</gene>
<comment type="similarity">
    <text evidence="1">Belongs to the TRAFAC class TrmE-Era-EngA-EngB-Septin-like GTPase superfamily. AIG1/Toc34/Toc159-like paraseptin GTPase family. IAN subfamily.</text>
</comment>
<dbReference type="Pfam" id="PF04548">
    <property type="entry name" value="AIG1"/>
    <property type="match status" value="2"/>
</dbReference>
<dbReference type="AlphaFoldDB" id="A0A9D3S268"/>
<evidence type="ECO:0000256" key="2">
    <source>
        <dbReference type="ARBA" id="ARBA00022741"/>
    </source>
</evidence>
<keyword evidence="6" id="KW-1185">Reference proteome</keyword>
<reference evidence="5" key="1">
    <citation type="submission" date="2021-01" db="EMBL/GenBank/DDBJ databases">
        <title>A chromosome-scale assembly of European eel, Anguilla anguilla.</title>
        <authorList>
            <person name="Henkel C."/>
            <person name="Jong-Raadsen S.A."/>
            <person name="Dufour S."/>
            <person name="Weltzien F.-A."/>
            <person name="Palstra A.P."/>
            <person name="Pelster B."/>
            <person name="Spaink H.P."/>
            <person name="Van Den Thillart G.E."/>
            <person name="Jansen H."/>
            <person name="Zahm M."/>
            <person name="Klopp C."/>
            <person name="Cedric C."/>
            <person name="Louis A."/>
            <person name="Berthelot C."/>
            <person name="Parey E."/>
            <person name="Roest Crollius H."/>
            <person name="Montfort J."/>
            <person name="Robinson-Rechavi M."/>
            <person name="Bucao C."/>
            <person name="Bouchez O."/>
            <person name="Gislard M."/>
            <person name="Lluch J."/>
            <person name="Milhes M."/>
            <person name="Lampietro C."/>
            <person name="Lopez Roques C."/>
            <person name="Donnadieu C."/>
            <person name="Braasch I."/>
            <person name="Desvignes T."/>
            <person name="Postlethwait J."/>
            <person name="Bobe J."/>
            <person name="Guiguen Y."/>
            <person name="Dirks R."/>
        </authorList>
    </citation>
    <scope>NUCLEOTIDE SEQUENCE</scope>
    <source>
        <strain evidence="5">Tag_6206</strain>
        <tissue evidence="5">Liver</tissue>
    </source>
</reference>
<dbReference type="InterPro" id="IPR045058">
    <property type="entry name" value="GIMA/IAN/Toc"/>
</dbReference>
<dbReference type="PROSITE" id="PS51720">
    <property type="entry name" value="G_AIG1"/>
    <property type="match status" value="1"/>
</dbReference>
<sequence length="330" mass="37958">METLQELFPEGVNQHTMVLFTYGDRLRKKTIEEFIRRDANLQQLLEKCGNRYHVFNNQQMENRSQVSELLQKIDKMVATEKKTLDEGGNQQSNELRIVLLGKTGAGKSVANSILGAGEFKPEASSSSVTSQCRKARSEVDGRELIVIDTTTNLRNPNIIQECISLSSPGPHVFLVVIQLRGFAPVEQETMEVMRSFCAEAAKYTMVLFTHANSLKEKTIEEFLICNEDLADFTHMCRGRYHVFESEENAVSRLLKNIDKMVKINGGRYYTEEMYTRSVNATEEQKERILKEQEVIKQREEEELRRRLAGEALIKAVQQFYEKREQTCTLQ</sequence>
<dbReference type="InterPro" id="IPR027417">
    <property type="entry name" value="P-loop_NTPase"/>
</dbReference>
<dbReference type="PANTHER" id="PTHR10903">
    <property type="entry name" value="GTPASE, IMAP FAMILY MEMBER-RELATED"/>
    <property type="match status" value="1"/>
</dbReference>
<name>A0A9D3S268_ANGAN</name>
<dbReference type="PANTHER" id="PTHR10903:SF170">
    <property type="entry name" value="GTPASE IMAP FAMILY MEMBER 7"/>
    <property type="match status" value="1"/>
</dbReference>
<dbReference type="Proteomes" id="UP001044222">
    <property type="component" value="Unassembled WGS sequence"/>
</dbReference>
<dbReference type="FunFam" id="3.40.50.300:FF:000366">
    <property type="entry name" value="GTPase, IMAP family member 2"/>
    <property type="match status" value="1"/>
</dbReference>
<dbReference type="Gene3D" id="3.40.50.300">
    <property type="entry name" value="P-loop containing nucleotide triphosphate hydrolases"/>
    <property type="match status" value="2"/>
</dbReference>
<dbReference type="InterPro" id="IPR006703">
    <property type="entry name" value="G_AIG1"/>
</dbReference>
<protein>
    <recommendedName>
        <fullName evidence="4">AIG1-type G domain-containing protein</fullName>
    </recommendedName>
</protein>
<keyword evidence="2" id="KW-0547">Nucleotide-binding</keyword>
<keyword evidence="3" id="KW-0342">GTP-binding</keyword>
<dbReference type="SUPFAM" id="SSF52540">
    <property type="entry name" value="P-loop containing nucleoside triphosphate hydrolases"/>
    <property type="match status" value="1"/>
</dbReference>
<organism evidence="5 6">
    <name type="scientific">Anguilla anguilla</name>
    <name type="common">European freshwater eel</name>
    <name type="synonym">Muraena anguilla</name>
    <dbReference type="NCBI Taxonomy" id="7936"/>
    <lineage>
        <taxon>Eukaryota</taxon>
        <taxon>Metazoa</taxon>
        <taxon>Chordata</taxon>
        <taxon>Craniata</taxon>
        <taxon>Vertebrata</taxon>
        <taxon>Euteleostomi</taxon>
        <taxon>Actinopterygii</taxon>
        <taxon>Neopterygii</taxon>
        <taxon>Teleostei</taxon>
        <taxon>Anguilliformes</taxon>
        <taxon>Anguillidae</taxon>
        <taxon>Anguilla</taxon>
    </lineage>
</organism>
<dbReference type="GO" id="GO:0005525">
    <property type="term" value="F:GTP binding"/>
    <property type="evidence" value="ECO:0007669"/>
    <property type="project" value="UniProtKB-KW"/>
</dbReference>
<evidence type="ECO:0000313" key="6">
    <source>
        <dbReference type="Proteomes" id="UP001044222"/>
    </source>
</evidence>
<evidence type="ECO:0000313" key="5">
    <source>
        <dbReference type="EMBL" id="KAG5849671.1"/>
    </source>
</evidence>
<evidence type="ECO:0000256" key="3">
    <source>
        <dbReference type="ARBA" id="ARBA00023134"/>
    </source>
</evidence>
<evidence type="ECO:0000259" key="4">
    <source>
        <dbReference type="PROSITE" id="PS51720"/>
    </source>
</evidence>
<dbReference type="EMBL" id="JAFIRN010000004">
    <property type="protein sequence ID" value="KAG5849671.1"/>
    <property type="molecule type" value="Genomic_DNA"/>
</dbReference>
<evidence type="ECO:0000256" key="1">
    <source>
        <dbReference type="ARBA" id="ARBA00008535"/>
    </source>
</evidence>
<feature type="domain" description="AIG1-type G" evidence="4">
    <location>
        <begin position="92"/>
        <end position="278"/>
    </location>
</feature>
<accession>A0A9D3S268</accession>
<proteinExistence type="inferred from homology"/>